<dbReference type="Pfam" id="PF02519">
    <property type="entry name" value="Auxin_inducible"/>
    <property type="match status" value="1"/>
</dbReference>
<reference evidence="2 3" key="1">
    <citation type="journal article" date="2019" name="Nat. Plants">
        <title>Stout camphor tree genome fills gaps in understanding of flowering plant genome evolution.</title>
        <authorList>
            <person name="Chaw S.M."/>
            <person name="Liu Y.C."/>
            <person name="Wu Y.W."/>
            <person name="Wang H.Y."/>
            <person name="Lin C.I."/>
            <person name="Wu C.S."/>
            <person name="Ke H.M."/>
            <person name="Chang L.Y."/>
            <person name="Hsu C.Y."/>
            <person name="Yang H.T."/>
            <person name="Sudianto E."/>
            <person name="Hsu M.H."/>
            <person name="Wu K.P."/>
            <person name="Wang L.N."/>
            <person name="Leebens-Mack J.H."/>
            <person name="Tsai I.J."/>
        </authorList>
    </citation>
    <scope>NUCLEOTIDE SEQUENCE [LARGE SCALE GENOMIC DNA]</scope>
    <source>
        <strain evidence="3">cv. Chaw 1501</strain>
        <tissue evidence="2">Young leaves</tissue>
    </source>
</reference>
<dbReference type="Proteomes" id="UP000283530">
    <property type="component" value="Unassembled WGS sequence"/>
</dbReference>
<organism evidence="2 3">
    <name type="scientific">Cinnamomum micranthum f. kanehirae</name>
    <dbReference type="NCBI Taxonomy" id="337451"/>
    <lineage>
        <taxon>Eukaryota</taxon>
        <taxon>Viridiplantae</taxon>
        <taxon>Streptophyta</taxon>
        <taxon>Embryophyta</taxon>
        <taxon>Tracheophyta</taxon>
        <taxon>Spermatophyta</taxon>
        <taxon>Magnoliopsida</taxon>
        <taxon>Magnoliidae</taxon>
        <taxon>Laurales</taxon>
        <taxon>Lauraceae</taxon>
        <taxon>Cinnamomum</taxon>
    </lineage>
</organism>
<proteinExistence type="inferred from homology"/>
<dbReference type="PANTHER" id="PTHR31374:SF119">
    <property type="entry name" value="SAUR-LIKE AUXIN-RESPONSIVE PROTEIN FAMILY"/>
    <property type="match status" value="1"/>
</dbReference>
<evidence type="ECO:0000313" key="2">
    <source>
        <dbReference type="EMBL" id="RWR85931.1"/>
    </source>
</evidence>
<dbReference type="AlphaFoldDB" id="A0A3S3N5T1"/>
<dbReference type="InterPro" id="IPR003676">
    <property type="entry name" value="SAUR_fam"/>
</dbReference>
<evidence type="ECO:0000256" key="1">
    <source>
        <dbReference type="ARBA" id="ARBA00006974"/>
    </source>
</evidence>
<dbReference type="GO" id="GO:0009733">
    <property type="term" value="P:response to auxin"/>
    <property type="evidence" value="ECO:0007669"/>
    <property type="project" value="InterPro"/>
</dbReference>
<name>A0A3S3N5T1_9MAGN</name>
<protein>
    <submittedName>
        <fullName evidence="2">Auxin-induced protein</fullName>
    </submittedName>
</protein>
<evidence type="ECO:0000313" key="3">
    <source>
        <dbReference type="Proteomes" id="UP000283530"/>
    </source>
</evidence>
<dbReference type="EMBL" id="QPKB01000005">
    <property type="protein sequence ID" value="RWR85931.1"/>
    <property type="molecule type" value="Genomic_DNA"/>
</dbReference>
<dbReference type="PANTHER" id="PTHR31374">
    <property type="entry name" value="AUXIN-INDUCED PROTEIN-LIKE-RELATED"/>
    <property type="match status" value="1"/>
</dbReference>
<comment type="caution">
    <text evidence="2">The sequence shown here is derived from an EMBL/GenBank/DDBJ whole genome shotgun (WGS) entry which is preliminary data.</text>
</comment>
<keyword evidence="3" id="KW-1185">Reference proteome</keyword>
<comment type="similarity">
    <text evidence="1">Belongs to the ARG7 family.</text>
</comment>
<accession>A0A3S3N5T1</accession>
<gene>
    <name evidence="2" type="ORF">CKAN_01480900</name>
</gene>
<dbReference type="OrthoDB" id="1624361at2759"/>
<sequence length="167" mass="18292">MSTGIGKCSKIQYIVRLRQMLRRWRAKAAAAAKINAGGGAPPGPIPADVPAGHVAVRVGTNSRRFVVRATYLNHPLFKKLLVQAEEEFGFGNSGPLAIPCDESVFEEILRFVSRKDSGSCNGNGIGNVVRSSQRSVEELKRCCSQRSVEYWVEARPLLHGLAEKSVW</sequence>